<evidence type="ECO:0000313" key="18">
    <source>
        <dbReference type="EMBL" id="CAH1782660.1"/>
    </source>
</evidence>
<keyword evidence="5" id="KW-0479">Metal-binding</keyword>
<reference evidence="18" key="1">
    <citation type="submission" date="2022-03" db="EMBL/GenBank/DDBJ databases">
        <authorList>
            <person name="Martin C."/>
        </authorList>
    </citation>
    <scope>NUCLEOTIDE SEQUENCE</scope>
</reference>
<dbReference type="PANTHER" id="PTHR16515:SF35">
    <property type="entry name" value="FEZ FAMILY ZINC FINGER PROTEIN 2"/>
    <property type="match status" value="1"/>
</dbReference>
<feature type="domain" description="C2H2-type" evidence="17">
    <location>
        <begin position="405"/>
        <end position="433"/>
    </location>
</feature>
<keyword evidence="10" id="KW-0524">Neurogenesis</keyword>
<evidence type="ECO:0000256" key="1">
    <source>
        <dbReference type="ARBA" id="ARBA00004123"/>
    </source>
</evidence>
<dbReference type="Pfam" id="PF13912">
    <property type="entry name" value="zf-C2H2_6"/>
    <property type="match status" value="1"/>
</dbReference>
<dbReference type="Pfam" id="PF00096">
    <property type="entry name" value="zf-C2H2"/>
    <property type="match status" value="5"/>
</dbReference>
<feature type="domain" description="C2H2-type" evidence="17">
    <location>
        <begin position="321"/>
        <end position="348"/>
    </location>
</feature>
<comment type="caution">
    <text evidence="18">The sequence shown here is derived from an EMBL/GenBank/DDBJ whole genome shotgun (WGS) entry which is preliminary data.</text>
</comment>
<dbReference type="FunFam" id="3.30.160.60:FF:000164">
    <property type="entry name" value="Fez family zinc finger protein 2"/>
    <property type="match status" value="1"/>
</dbReference>
<keyword evidence="13" id="KW-0804">Transcription</keyword>
<keyword evidence="12" id="KW-0238">DNA-binding</keyword>
<dbReference type="SUPFAM" id="SSF57667">
    <property type="entry name" value="beta-beta-alpha zinc fingers"/>
    <property type="match status" value="3"/>
</dbReference>
<evidence type="ECO:0000259" key="17">
    <source>
        <dbReference type="PROSITE" id="PS50157"/>
    </source>
</evidence>
<dbReference type="Gene3D" id="3.30.160.60">
    <property type="entry name" value="Classic Zinc Finger"/>
    <property type="match status" value="6"/>
</dbReference>
<feature type="compositionally biased region" description="Polar residues" evidence="16">
    <location>
        <begin position="1"/>
        <end position="10"/>
    </location>
</feature>
<evidence type="ECO:0000256" key="15">
    <source>
        <dbReference type="PROSITE-ProRule" id="PRU00042"/>
    </source>
</evidence>
<feature type="region of interest" description="Disordered" evidence="16">
    <location>
        <begin position="1"/>
        <end position="97"/>
    </location>
</feature>
<keyword evidence="3" id="KW-0217">Developmental protein</keyword>
<name>A0A8S4NM34_OWEFU</name>
<dbReference type="PANTHER" id="PTHR16515">
    <property type="entry name" value="PR DOMAIN ZINC FINGER PROTEIN"/>
    <property type="match status" value="1"/>
</dbReference>
<feature type="compositionally biased region" description="Basic and acidic residues" evidence="16">
    <location>
        <begin position="203"/>
        <end position="230"/>
    </location>
</feature>
<evidence type="ECO:0000256" key="14">
    <source>
        <dbReference type="ARBA" id="ARBA00023242"/>
    </source>
</evidence>
<dbReference type="PROSITE" id="PS50157">
    <property type="entry name" value="ZINC_FINGER_C2H2_2"/>
    <property type="match status" value="6"/>
</dbReference>
<evidence type="ECO:0000256" key="2">
    <source>
        <dbReference type="ARBA" id="ARBA00006991"/>
    </source>
</evidence>
<evidence type="ECO:0000256" key="6">
    <source>
        <dbReference type="ARBA" id="ARBA00022737"/>
    </source>
</evidence>
<dbReference type="InterPro" id="IPR013087">
    <property type="entry name" value="Znf_C2H2_type"/>
</dbReference>
<evidence type="ECO:0000256" key="16">
    <source>
        <dbReference type="SAM" id="MobiDB-lite"/>
    </source>
</evidence>
<evidence type="ECO:0000256" key="7">
    <source>
        <dbReference type="ARBA" id="ARBA00022771"/>
    </source>
</evidence>
<keyword evidence="7 15" id="KW-0863">Zinc-finger</keyword>
<dbReference type="OrthoDB" id="5062908at2759"/>
<feature type="compositionally biased region" description="Polar residues" evidence="16">
    <location>
        <begin position="80"/>
        <end position="91"/>
    </location>
</feature>
<comment type="similarity">
    <text evidence="2">Belongs to the krueppel C2H2-type zinc-finger protein family.</text>
</comment>
<dbReference type="FunFam" id="3.30.160.60:FF:000194">
    <property type="entry name" value="Fez family zinc finger protein 2"/>
    <property type="match status" value="1"/>
</dbReference>
<evidence type="ECO:0000256" key="12">
    <source>
        <dbReference type="ARBA" id="ARBA00023125"/>
    </source>
</evidence>
<evidence type="ECO:0000256" key="8">
    <source>
        <dbReference type="ARBA" id="ARBA00022782"/>
    </source>
</evidence>
<evidence type="ECO:0000256" key="9">
    <source>
        <dbReference type="ARBA" id="ARBA00022833"/>
    </source>
</evidence>
<dbReference type="Proteomes" id="UP000749559">
    <property type="component" value="Unassembled WGS sequence"/>
</dbReference>
<feature type="compositionally biased region" description="Basic and acidic residues" evidence="16">
    <location>
        <begin position="52"/>
        <end position="70"/>
    </location>
</feature>
<keyword evidence="14" id="KW-0539">Nucleus</keyword>
<evidence type="ECO:0000256" key="11">
    <source>
        <dbReference type="ARBA" id="ARBA00023015"/>
    </source>
</evidence>
<dbReference type="SMART" id="SM00355">
    <property type="entry name" value="ZnF_C2H2"/>
    <property type="match status" value="6"/>
</dbReference>
<keyword evidence="4" id="KW-0678">Repressor</keyword>
<dbReference type="GO" id="GO:0008270">
    <property type="term" value="F:zinc ion binding"/>
    <property type="evidence" value="ECO:0007669"/>
    <property type="project" value="UniProtKB-KW"/>
</dbReference>
<gene>
    <name evidence="18" type="ORF">OFUS_LOCUS9082</name>
</gene>
<evidence type="ECO:0000256" key="10">
    <source>
        <dbReference type="ARBA" id="ARBA00022902"/>
    </source>
</evidence>
<evidence type="ECO:0000256" key="4">
    <source>
        <dbReference type="ARBA" id="ARBA00022491"/>
    </source>
</evidence>
<dbReference type="FunFam" id="3.30.160.60:FF:000103">
    <property type="entry name" value="FEZ family zinc finger 1"/>
    <property type="match status" value="1"/>
</dbReference>
<dbReference type="InterPro" id="IPR036236">
    <property type="entry name" value="Znf_C2H2_sf"/>
</dbReference>
<keyword evidence="9" id="KW-0862">Zinc</keyword>
<proteinExistence type="inferred from homology"/>
<feature type="domain" description="C2H2-type" evidence="17">
    <location>
        <begin position="265"/>
        <end position="292"/>
    </location>
</feature>
<organism evidence="18 19">
    <name type="scientific">Owenia fusiformis</name>
    <name type="common">Polychaete worm</name>
    <dbReference type="NCBI Taxonomy" id="6347"/>
    <lineage>
        <taxon>Eukaryota</taxon>
        <taxon>Metazoa</taxon>
        <taxon>Spiralia</taxon>
        <taxon>Lophotrochozoa</taxon>
        <taxon>Annelida</taxon>
        <taxon>Polychaeta</taxon>
        <taxon>Sedentaria</taxon>
        <taxon>Canalipalpata</taxon>
        <taxon>Sabellida</taxon>
        <taxon>Oweniida</taxon>
        <taxon>Oweniidae</taxon>
        <taxon>Owenia</taxon>
    </lineage>
</organism>
<keyword evidence="11" id="KW-0805">Transcription regulation</keyword>
<dbReference type="InterPro" id="IPR050331">
    <property type="entry name" value="Zinc_finger"/>
</dbReference>
<comment type="subcellular location">
    <subcellularLocation>
        <location evidence="1">Nucleus</location>
    </subcellularLocation>
</comment>
<feature type="domain" description="C2H2-type" evidence="17">
    <location>
        <begin position="377"/>
        <end position="404"/>
    </location>
</feature>
<dbReference type="GO" id="GO:0003677">
    <property type="term" value="F:DNA binding"/>
    <property type="evidence" value="ECO:0007669"/>
    <property type="project" value="UniProtKB-KW"/>
</dbReference>
<dbReference type="GO" id="GO:0030154">
    <property type="term" value="P:cell differentiation"/>
    <property type="evidence" value="ECO:0007669"/>
    <property type="project" value="UniProtKB-KW"/>
</dbReference>
<keyword evidence="8" id="KW-0221">Differentiation</keyword>
<feature type="compositionally biased region" description="Polar residues" evidence="16">
    <location>
        <begin position="231"/>
        <end position="249"/>
    </location>
</feature>
<dbReference type="FunFam" id="3.30.160.60:FF:000251">
    <property type="entry name" value="FEZ family zinc finger 2"/>
    <property type="match status" value="1"/>
</dbReference>
<keyword evidence="19" id="KW-1185">Reference proteome</keyword>
<evidence type="ECO:0000256" key="13">
    <source>
        <dbReference type="ARBA" id="ARBA00023163"/>
    </source>
</evidence>
<dbReference type="FunFam" id="3.30.160.60:FF:000863">
    <property type="entry name" value="fez family zinc finger protein 2"/>
    <property type="match status" value="1"/>
</dbReference>
<dbReference type="FunFam" id="3.30.160.60:FF:000227">
    <property type="entry name" value="fez family zinc finger protein 1"/>
    <property type="match status" value="1"/>
</dbReference>
<dbReference type="GO" id="GO:0005634">
    <property type="term" value="C:nucleus"/>
    <property type="evidence" value="ECO:0007669"/>
    <property type="project" value="UniProtKB-SubCell"/>
</dbReference>
<dbReference type="GO" id="GO:0010468">
    <property type="term" value="P:regulation of gene expression"/>
    <property type="evidence" value="ECO:0007669"/>
    <property type="project" value="TreeGrafter"/>
</dbReference>
<evidence type="ECO:0000313" key="19">
    <source>
        <dbReference type="Proteomes" id="UP000749559"/>
    </source>
</evidence>
<protein>
    <recommendedName>
        <fullName evidence="17">C2H2-type domain-containing protein</fullName>
    </recommendedName>
</protein>
<accession>A0A8S4NM34</accession>
<feature type="domain" description="C2H2-type" evidence="17">
    <location>
        <begin position="293"/>
        <end position="320"/>
    </location>
</feature>
<dbReference type="AlphaFoldDB" id="A0A8S4NM34"/>
<evidence type="ECO:0000256" key="5">
    <source>
        <dbReference type="ARBA" id="ARBA00022723"/>
    </source>
</evidence>
<sequence length="514" mass="57827">MLTTENNLQGLPSPDLPKPEACQSPNTPKNMSDGEKEEKNISRPKLSFSIDEIMRKPDVKRSDTSERENNHISSQKRQKLSPNDVSPSSHGFQPYVSGLQKSPIVPLNTDPYPGMPSALSHPAYHGLGQLASFPTMVLAQRINEYQALKYHMDMQQRDAHLMATSTKMAHLTQIARAPLISPVSLGNLTSPRTARPNANQHSPVDDRRRDVLESSRGEDETLDLSMKKLDSQSAVSSTNMISPCSSSGDKTPEGESPVNKQQKTFPCHECGKVFNAHYNLTRHMPVHTGARPFVCKVCGKGFRQASTLCRHKIIHTNDKPHKCSQCGKAFNRSSTLNTHMRIHQNYKPYICEFCGKGFHQKGNYKNHKLTHSSEKQYKCKICDKAFHQVYNLTFHMHTHNETKPFTCELCGKGFCRNFDLKKHMRKLHEGASPSRDHDHGHTGSNLDVHSQIMSNQAALNLSPTSLFPTNARTVLQTPDFPSKNSLEAHSKLYQSFLQFNPVSRNFLHKVPSFV</sequence>
<feature type="compositionally biased region" description="Basic and acidic residues" evidence="16">
    <location>
        <begin position="32"/>
        <end position="41"/>
    </location>
</feature>
<dbReference type="PROSITE" id="PS00028">
    <property type="entry name" value="ZINC_FINGER_C2H2_1"/>
    <property type="match status" value="6"/>
</dbReference>
<feature type="region of interest" description="Disordered" evidence="16">
    <location>
        <begin position="185"/>
        <end position="262"/>
    </location>
</feature>
<feature type="compositionally biased region" description="Polar residues" evidence="16">
    <location>
        <begin position="185"/>
        <end position="202"/>
    </location>
</feature>
<dbReference type="EMBL" id="CAIIXF020000005">
    <property type="protein sequence ID" value="CAH1782660.1"/>
    <property type="molecule type" value="Genomic_DNA"/>
</dbReference>
<dbReference type="GO" id="GO:0007399">
    <property type="term" value="P:nervous system development"/>
    <property type="evidence" value="ECO:0007669"/>
    <property type="project" value="UniProtKB-KW"/>
</dbReference>
<feature type="domain" description="C2H2-type" evidence="17">
    <location>
        <begin position="349"/>
        <end position="376"/>
    </location>
</feature>
<evidence type="ECO:0000256" key="3">
    <source>
        <dbReference type="ARBA" id="ARBA00022473"/>
    </source>
</evidence>
<keyword evidence="6" id="KW-0677">Repeat</keyword>